<reference evidence="2 3" key="1">
    <citation type="submission" date="2018-01" db="EMBL/GenBank/DDBJ databases">
        <title>Whole genome sequencing of Histamine producing bacteria.</title>
        <authorList>
            <person name="Butler K."/>
        </authorList>
    </citation>
    <scope>NUCLEOTIDE SEQUENCE [LARGE SCALE GENOMIC DNA]</scope>
    <source>
        <strain evidence="2 3">FS-7.2</strain>
    </source>
</reference>
<dbReference type="Gene3D" id="3.75.10.20">
    <property type="entry name" value="Succinylarginine dihydrolase"/>
    <property type="match status" value="1"/>
</dbReference>
<dbReference type="UniPathway" id="UPA00185">
    <property type="reaction ID" value="UER00280"/>
</dbReference>
<feature type="binding site" evidence="1">
    <location>
        <position position="362"/>
    </location>
    <ligand>
        <name>substrate</name>
    </ligand>
</feature>
<feature type="active site" description="Nucleophile" evidence="1">
    <location>
        <position position="368"/>
    </location>
</feature>
<organism evidence="2 3">
    <name type="scientific">Photobacterium kishitanii</name>
    <dbReference type="NCBI Taxonomy" id="318456"/>
    <lineage>
        <taxon>Bacteria</taxon>
        <taxon>Pseudomonadati</taxon>
        <taxon>Pseudomonadota</taxon>
        <taxon>Gammaproteobacteria</taxon>
        <taxon>Vibrionales</taxon>
        <taxon>Vibrionaceae</taxon>
        <taxon>Photobacterium</taxon>
    </lineage>
</organism>
<comment type="similarity">
    <text evidence="1">Belongs to the succinylarginine dihydrolase family.</text>
</comment>
<dbReference type="PANTHER" id="PTHR30420:SF2">
    <property type="entry name" value="N-SUCCINYLARGININE DIHYDROLASE"/>
    <property type="match status" value="1"/>
</dbReference>
<comment type="subunit">
    <text evidence="1">Homodimer.</text>
</comment>
<protein>
    <recommendedName>
        <fullName evidence="1">N-succinylarginine dihydrolase</fullName>
        <ecNumber evidence="1">3.5.3.23</ecNumber>
    </recommendedName>
</protein>
<proteinExistence type="inferred from homology"/>
<accession>A0A0B7JIZ9</accession>
<comment type="caution">
    <text evidence="2">The sequence shown here is derived from an EMBL/GenBank/DDBJ whole genome shotgun (WGS) entry which is preliminary data.</text>
</comment>
<dbReference type="Pfam" id="PF04996">
    <property type="entry name" value="AstB"/>
    <property type="match status" value="1"/>
</dbReference>
<dbReference type="NCBIfam" id="TIGR03241">
    <property type="entry name" value="arg_catab_astB"/>
    <property type="match status" value="1"/>
</dbReference>
<feature type="binding site" evidence="1">
    <location>
        <begin position="137"/>
        <end position="138"/>
    </location>
    <ligand>
        <name>substrate</name>
    </ligand>
</feature>
<name>A0A0B7JIZ9_9GAMM</name>
<feature type="binding site" evidence="1">
    <location>
        <begin position="19"/>
        <end position="28"/>
    </location>
    <ligand>
        <name>substrate</name>
    </ligand>
</feature>
<dbReference type="HAMAP" id="MF_01172">
    <property type="entry name" value="AstB"/>
    <property type="match status" value="1"/>
</dbReference>
<sequence>MIAYEANFDGLVGPTHNYSGLSTGNIASLTYSQQVSNPKRAALQGLDKMKALANLGLIQGVIAPQMRPDIQVLRRLGFYGSDRCVLQQAAQQAPKLLTSCCSASSMWAANAATVSPSADTDDRRIHFTPANLVNHFHRSIENQTTARILAAIFNDENHFCHHQPLPSSEQLGDEGAANHMRFCEHHGEQGVEMFVFGRYGFDHHQQAPTRYPARQTYEASAAIARLHQLDPQQVVMAQQNPLLIDQGVFHNDVIAVANQQVLFCHQYAFLNQADVYLQLQQKMGMDFSIIEVPDNVVSVDDAVSSYLFNSQLVTLPNGDVSLILPQECQRNPRIWQYVQQLLQARVGINRIDLFNLSQSMCNGGGPACLRLRVVLTEQEQRAVNPAVLLTDTLFKRLREWVDLHYRDRLVEADLADPSLLLQSYTALDELTYILKLGSVYDFQQV</sequence>
<dbReference type="NCBIfam" id="NF009789">
    <property type="entry name" value="PRK13281.1"/>
    <property type="match status" value="1"/>
</dbReference>
<dbReference type="EMBL" id="PYNF01000017">
    <property type="protein sequence ID" value="PSU95920.1"/>
    <property type="molecule type" value="Genomic_DNA"/>
</dbReference>
<comment type="function">
    <text evidence="1">Catalyzes the hydrolysis of N(2)-succinylarginine into N(2)-succinylornithine, ammonia and CO(2).</text>
</comment>
<dbReference type="PANTHER" id="PTHR30420">
    <property type="entry name" value="N-SUCCINYLARGININE DIHYDROLASE"/>
    <property type="match status" value="1"/>
</dbReference>
<comment type="pathway">
    <text evidence="1">Amino-acid degradation; L-arginine degradation via AST pathway; L-glutamate and succinate from L-arginine: step 2/5.</text>
</comment>
<feature type="binding site" evidence="1">
    <location>
        <position position="110"/>
    </location>
    <ligand>
        <name>substrate</name>
    </ligand>
</feature>
<comment type="catalytic activity">
    <reaction evidence="1">
        <text>N(2)-succinyl-L-arginine + 2 H2O + 2 H(+) = N(2)-succinyl-L-ornithine + 2 NH4(+) + CO2</text>
        <dbReference type="Rhea" id="RHEA:19533"/>
        <dbReference type="ChEBI" id="CHEBI:15377"/>
        <dbReference type="ChEBI" id="CHEBI:15378"/>
        <dbReference type="ChEBI" id="CHEBI:16526"/>
        <dbReference type="ChEBI" id="CHEBI:28938"/>
        <dbReference type="ChEBI" id="CHEBI:58241"/>
        <dbReference type="ChEBI" id="CHEBI:58514"/>
        <dbReference type="EC" id="3.5.3.23"/>
    </reaction>
</comment>
<dbReference type="EC" id="3.5.3.23" evidence="1"/>
<dbReference type="Proteomes" id="UP000241426">
    <property type="component" value="Unassembled WGS sequence"/>
</dbReference>
<keyword evidence="1 2" id="KW-0378">Hydrolase</keyword>
<dbReference type="SUPFAM" id="SSF55909">
    <property type="entry name" value="Pentein"/>
    <property type="match status" value="1"/>
</dbReference>
<evidence type="ECO:0000256" key="1">
    <source>
        <dbReference type="HAMAP-Rule" id="MF_01172"/>
    </source>
</evidence>
<dbReference type="RefSeq" id="WP_036791085.1">
    <property type="nucleotide sequence ID" value="NZ_LN794353.1"/>
</dbReference>
<dbReference type="InterPro" id="IPR007079">
    <property type="entry name" value="SuccinylArg_d-Hdrlase_AstB"/>
</dbReference>
<dbReference type="GO" id="GO:0009015">
    <property type="term" value="F:N-succinylarginine dihydrolase activity"/>
    <property type="evidence" value="ECO:0007669"/>
    <property type="project" value="UniProtKB-UniRule"/>
</dbReference>
<evidence type="ECO:0000313" key="3">
    <source>
        <dbReference type="Proteomes" id="UP000241426"/>
    </source>
</evidence>
<accession>A0A2T3KEU8</accession>
<dbReference type="eggNOG" id="COG3724">
    <property type="taxonomic scope" value="Bacteria"/>
</dbReference>
<keyword evidence="1" id="KW-0056">Arginine metabolism</keyword>
<feature type="binding site" evidence="1">
    <location>
        <position position="214"/>
    </location>
    <ligand>
        <name>substrate</name>
    </ligand>
</feature>
<dbReference type="AlphaFoldDB" id="A0A0B7JIZ9"/>
<feature type="binding site" evidence="1">
    <location>
        <position position="252"/>
    </location>
    <ligand>
        <name>substrate</name>
    </ligand>
</feature>
<feature type="active site" evidence="1">
    <location>
        <position position="250"/>
    </location>
</feature>
<evidence type="ECO:0000313" key="2">
    <source>
        <dbReference type="EMBL" id="PSU95920.1"/>
    </source>
</evidence>
<feature type="active site" evidence="1">
    <location>
        <position position="174"/>
    </location>
</feature>
<dbReference type="GO" id="GO:0019544">
    <property type="term" value="P:L-arginine catabolic process to L-glutamate"/>
    <property type="evidence" value="ECO:0007669"/>
    <property type="project" value="UniProtKB-UniRule"/>
</dbReference>
<dbReference type="GO" id="GO:0019545">
    <property type="term" value="P:L-arginine catabolic process to succinate"/>
    <property type="evidence" value="ECO:0007669"/>
    <property type="project" value="UniProtKB-UniRule"/>
</dbReference>
<dbReference type="InterPro" id="IPR037031">
    <property type="entry name" value="AstB_sf"/>
</dbReference>
<dbReference type="GeneID" id="29946314"/>
<gene>
    <name evidence="1 2" type="primary">astB</name>
    <name evidence="2" type="ORF">C9J27_17465</name>
</gene>